<protein>
    <submittedName>
        <fullName evidence="2">Uncharacterized protein</fullName>
    </submittedName>
</protein>
<feature type="coiled-coil region" evidence="1">
    <location>
        <begin position="33"/>
        <end position="89"/>
    </location>
</feature>
<evidence type="ECO:0000313" key="2">
    <source>
        <dbReference type="EMBL" id="KAF6004233.1"/>
    </source>
</evidence>
<evidence type="ECO:0000313" key="3">
    <source>
        <dbReference type="Proteomes" id="UP000530660"/>
    </source>
</evidence>
<feature type="coiled-coil region" evidence="1">
    <location>
        <begin position="175"/>
        <end position="231"/>
    </location>
</feature>
<feature type="coiled-coil region" evidence="1">
    <location>
        <begin position="115"/>
        <end position="145"/>
    </location>
</feature>
<accession>A0A7J7IMB3</accession>
<dbReference type="Proteomes" id="UP000530660">
    <property type="component" value="Unassembled WGS sequence"/>
</dbReference>
<dbReference type="AlphaFoldDB" id="A0A7J7IMB3"/>
<evidence type="ECO:0000256" key="1">
    <source>
        <dbReference type="SAM" id="Coils"/>
    </source>
</evidence>
<reference evidence="2 3" key="1">
    <citation type="journal article" date="2020" name="J. Phycol.">
        <title>Comparative genome analysis reveals Cyanidiococcus gen. nov., a new extremophilic red algal genus sister to Cyanidioschyzon (Cyanidioschyzonaceae, Rhodophyta).</title>
        <authorList>
            <person name="Liu S.-L."/>
            <person name="Chiang Y.-R."/>
            <person name="Yoon H.S."/>
            <person name="Fu H.-Y."/>
        </authorList>
    </citation>
    <scope>NUCLEOTIDE SEQUENCE [LARGE SCALE GENOMIC DNA]</scope>
    <source>
        <strain evidence="2 3">THAL066</strain>
    </source>
</reference>
<proteinExistence type="predicted"/>
<gene>
    <name evidence="2" type="ORF">F1559_004122</name>
</gene>
<comment type="caution">
    <text evidence="2">The sequence shown here is derived from an EMBL/GenBank/DDBJ whole genome shotgun (WGS) entry which is preliminary data.</text>
</comment>
<keyword evidence="1" id="KW-0175">Coiled coil</keyword>
<dbReference type="EMBL" id="VWRR01000004">
    <property type="protein sequence ID" value="KAF6004233.1"/>
    <property type="molecule type" value="Genomic_DNA"/>
</dbReference>
<feature type="coiled-coil region" evidence="1">
    <location>
        <begin position="271"/>
        <end position="372"/>
    </location>
</feature>
<dbReference type="OrthoDB" id="10455022at2759"/>
<organism evidence="2 3">
    <name type="scientific">Cyanidiococcus yangmingshanensis</name>
    <dbReference type="NCBI Taxonomy" id="2690220"/>
    <lineage>
        <taxon>Eukaryota</taxon>
        <taxon>Rhodophyta</taxon>
        <taxon>Bangiophyceae</taxon>
        <taxon>Cyanidiales</taxon>
        <taxon>Cyanidiaceae</taxon>
        <taxon>Cyanidiococcus</taxon>
    </lineage>
</organism>
<keyword evidence="3" id="KW-1185">Reference proteome</keyword>
<sequence>MPTSERVYARPASFEATRPPWVAGAATHLQADCDELGTVILEQKRELEEAQRQRFARLEERTRSQDKVIARLEKELQEARKLLEQNSRGAVPMSSAQTSLGVQRISDATEGADNRTSLEIQLQAAKEALDAEQRNRQEIERLSERLATSFDNYLCEMERRLRTKEGDWRRHENILREEIRRCKQAKSQVEEHLEAERESLRAAQQELRNLRARVENTLEEMNIRQRQTDEEKIELERGLRTLSEQLQRERSHFESERQRFLNASREAYAMLDESAARSDELEKRLIDTQNQMQQLRIELGSKLQAELARSSALERDIERYRQRNRQLEEQVDEVTGINQRQAEERNSLRAELKRLTEELVRVQARSTYAERRLQDLLLEASSPRTDVNPQPRTTAEVATPLSAEFLLETSPSSATRLRNIETSLRGISEENAAFRAKVRAYLDKQSRESKTTQQAG</sequence>
<name>A0A7J7IMB3_9RHOD</name>